<sequence>MRKQSNAATHAWECAGKKTIAATAHVAADVSQGENSSSIVAPAAASPGPGTAAAAAAVAAADRLRDDLADQLWVVRQAEDAARVTGL</sequence>
<organism evidence="1 2">
    <name type="scientific">Ixodes persulcatus</name>
    <name type="common">Taiga tick</name>
    <dbReference type="NCBI Taxonomy" id="34615"/>
    <lineage>
        <taxon>Eukaryota</taxon>
        <taxon>Metazoa</taxon>
        <taxon>Ecdysozoa</taxon>
        <taxon>Arthropoda</taxon>
        <taxon>Chelicerata</taxon>
        <taxon>Arachnida</taxon>
        <taxon>Acari</taxon>
        <taxon>Parasitiformes</taxon>
        <taxon>Ixodida</taxon>
        <taxon>Ixodoidea</taxon>
        <taxon>Ixodidae</taxon>
        <taxon>Ixodinae</taxon>
        <taxon>Ixodes</taxon>
    </lineage>
</organism>
<gene>
    <name evidence="1" type="ORF">HPB47_024970</name>
</gene>
<dbReference type="Proteomes" id="UP000805193">
    <property type="component" value="Unassembled WGS sequence"/>
</dbReference>
<accession>A0AC60Q555</accession>
<comment type="caution">
    <text evidence="1">The sequence shown here is derived from an EMBL/GenBank/DDBJ whole genome shotgun (WGS) entry which is preliminary data.</text>
</comment>
<keyword evidence="2" id="KW-1185">Reference proteome</keyword>
<dbReference type="EMBL" id="JABSTQ010009568">
    <property type="protein sequence ID" value="KAG0428025.1"/>
    <property type="molecule type" value="Genomic_DNA"/>
</dbReference>
<proteinExistence type="predicted"/>
<protein>
    <submittedName>
        <fullName evidence="1">Uncharacterized protein</fullName>
    </submittedName>
</protein>
<evidence type="ECO:0000313" key="2">
    <source>
        <dbReference type="Proteomes" id="UP000805193"/>
    </source>
</evidence>
<evidence type="ECO:0000313" key="1">
    <source>
        <dbReference type="EMBL" id="KAG0428025.1"/>
    </source>
</evidence>
<reference evidence="1 2" key="1">
    <citation type="journal article" date="2020" name="Cell">
        <title>Large-Scale Comparative Analyses of Tick Genomes Elucidate Their Genetic Diversity and Vector Capacities.</title>
        <authorList>
            <consortium name="Tick Genome and Microbiome Consortium (TIGMIC)"/>
            <person name="Jia N."/>
            <person name="Wang J."/>
            <person name="Shi W."/>
            <person name="Du L."/>
            <person name="Sun Y."/>
            <person name="Zhan W."/>
            <person name="Jiang J.F."/>
            <person name="Wang Q."/>
            <person name="Zhang B."/>
            <person name="Ji P."/>
            <person name="Bell-Sakyi L."/>
            <person name="Cui X.M."/>
            <person name="Yuan T.T."/>
            <person name="Jiang B.G."/>
            <person name="Yang W.F."/>
            <person name="Lam T.T."/>
            <person name="Chang Q.C."/>
            <person name="Ding S.J."/>
            <person name="Wang X.J."/>
            <person name="Zhu J.G."/>
            <person name="Ruan X.D."/>
            <person name="Zhao L."/>
            <person name="Wei J.T."/>
            <person name="Ye R.Z."/>
            <person name="Que T.C."/>
            <person name="Du C.H."/>
            <person name="Zhou Y.H."/>
            <person name="Cheng J.X."/>
            <person name="Dai P.F."/>
            <person name="Guo W.B."/>
            <person name="Han X.H."/>
            <person name="Huang E.J."/>
            <person name="Li L.F."/>
            <person name="Wei W."/>
            <person name="Gao Y.C."/>
            <person name="Liu J.Z."/>
            <person name="Shao H.Z."/>
            <person name="Wang X."/>
            <person name="Wang C.C."/>
            <person name="Yang T.C."/>
            <person name="Huo Q.B."/>
            <person name="Li W."/>
            <person name="Chen H.Y."/>
            <person name="Chen S.E."/>
            <person name="Zhou L.G."/>
            <person name="Ni X.B."/>
            <person name="Tian J.H."/>
            <person name="Sheng Y."/>
            <person name="Liu T."/>
            <person name="Pan Y.S."/>
            <person name="Xia L.Y."/>
            <person name="Li J."/>
            <person name="Zhao F."/>
            <person name="Cao W.C."/>
        </authorList>
    </citation>
    <scope>NUCLEOTIDE SEQUENCE [LARGE SCALE GENOMIC DNA]</scope>
    <source>
        <strain evidence="1">Iper-2018</strain>
    </source>
</reference>
<name>A0AC60Q555_IXOPE</name>